<reference evidence="2" key="1">
    <citation type="journal article" date="2023" name="Mol. Phylogenet. Evol.">
        <title>Genome-scale phylogeny and comparative genomics of the fungal order Sordariales.</title>
        <authorList>
            <person name="Hensen N."/>
            <person name="Bonometti L."/>
            <person name="Westerberg I."/>
            <person name="Brannstrom I.O."/>
            <person name="Guillou S."/>
            <person name="Cros-Aarteil S."/>
            <person name="Calhoun S."/>
            <person name="Haridas S."/>
            <person name="Kuo A."/>
            <person name="Mondo S."/>
            <person name="Pangilinan J."/>
            <person name="Riley R."/>
            <person name="LaButti K."/>
            <person name="Andreopoulos B."/>
            <person name="Lipzen A."/>
            <person name="Chen C."/>
            <person name="Yan M."/>
            <person name="Daum C."/>
            <person name="Ng V."/>
            <person name="Clum A."/>
            <person name="Steindorff A."/>
            <person name="Ohm R.A."/>
            <person name="Martin F."/>
            <person name="Silar P."/>
            <person name="Natvig D.O."/>
            <person name="Lalanne C."/>
            <person name="Gautier V."/>
            <person name="Ament-Velasquez S.L."/>
            <person name="Kruys A."/>
            <person name="Hutchinson M.I."/>
            <person name="Powell A.J."/>
            <person name="Barry K."/>
            <person name="Miller A.N."/>
            <person name="Grigoriev I.V."/>
            <person name="Debuchy R."/>
            <person name="Gladieux P."/>
            <person name="Hiltunen Thoren M."/>
            <person name="Johannesson H."/>
        </authorList>
    </citation>
    <scope>NUCLEOTIDE SEQUENCE</scope>
    <source>
        <strain evidence="2">CBS 532.94</strain>
    </source>
</reference>
<keyword evidence="3" id="KW-1185">Reference proteome</keyword>
<organism evidence="2 3">
    <name type="scientific">Achaetomium macrosporum</name>
    <dbReference type="NCBI Taxonomy" id="79813"/>
    <lineage>
        <taxon>Eukaryota</taxon>
        <taxon>Fungi</taxon>
        <taxon>Dikarya</taxon>
        <taxon>Ascomycota</taxon>
        <taxon>Pezizomycotina</taxon>
        <taxon>Sordariomycetes</taxon>
        <taxon>Sordariomycetidae</taxon>
        <taxon>Sordariales</taxon>
        <taxon>Chaetomiaceae</taxon>
        <taxon>Achaetomium</taxon>
    </lineage>
</organism>
<feature type="compositionally biased region" description="Polar residues" evidence="1">
    <location>
        <begin position="82"/>
        <end position="92"/>
    </location>
</feature>
<sequence length="282" mass="30879">MPTSRSSAQYLRDTWVPGHGVLQPTIEHDDAEIEALDLDNMDENPIVYFLTPTPASYYDDQAMDFDMEFDAGIEDAKHSPQIVRSVSPSSLGGFSRPPLQPPTPPRSPATPDLESDLSATPDDNEQYDYMDPSWPPRPANPLSLPRRLKDKFRGVPKQDDGKTDSLSPLASPYSLRDSPRGRAVTKSGPKPLSASTGSSATRARRPRGTPARLSPHAWREPSPDVWSIEEEPEQELHGEMEDGSVIGNGAAARAVDIPAAKPKKKVRFLLPVMDDDGMGVQC</sequence>
<dbReference type="AlphaFoldDB" id="A0AAN7CFN2"/>
<comment type="caution">
    <text evidence="2">The sequence shown here is derived from an EMBL/GenBank/DDBJ whole genome shotgun (WGS) entry which is preliminary data.</text>
</comment>
<dbReference type="Proteomes" id="UP001303760">
    <property type="component" value="Unassembled WGS sequence"/>
</dbReference>
<evidence type="ECO:0000313" key="2">
    <source>
        <dbReference type="EMBL" id="KAK4241140.1"/>
    </source>
</evidence>
<feature type="compositionally biased region" description="Basic and acidic residues" evidence="1">
    <location>
        <begin position="151"/>
        <end position="163"/>
    </location>
</feature>
<dbReference type="EMBL" id="MU860027">
    <property type="protein sequence ID" value="KAK4241140.1"/>
    <property type="molecule type" value="Genomic_DNA"/>
</dbReference>
<accession>A0AAN7CFN2</accession>
<gene>
    <name evidence="2" type="ORF">C8A03DRAFT_41437</name>
</gene>
<feature type="region of interest" description="Disordered" evidence="1">
    <location>
        <begin position="82"/>
        <end position="225"/>
    </location>
</feature>
<reference evidence="2" key="2">
    <citation type="submission" date="2023-05" db="EMBL/GenBank/DDBJ databases">
        <authorList>
            <consortium name="Lawrence Berkeley National Laboratory"/>
            <person name="Steindorff A."/>
            <person name="Hensen N."/>
            <person name="Bonometti L."/>
            <person name="Westerberg I."/>
            <person name="Brannstrom I.O."/>
            <person name="Guillou S."/>
            <person name="Cros-Aarteil S."/>
            <person name="Calhoun S."/>
            <person name="Haridas S."/>
            <person name="Kuo A."/>
            <person name="Mondo S."/>
            <person name="Pangilinan J."/>
            <person name="Riley R."/>
            <person name="Labutti K."/>
            <person name="Andreopoulos B."/>
            <person name="Lipzen A."/>
            <person name="Chen C."/>
            <person name="Yanf M."/>
            <person name="Daum C."/>
            <person name="Ng V."/>
            <person name="Clum A."/>
            <person name="Ohm R."/>
            <person name="Martin F."/>
            <person name="Silar P."/>
            <person name="Natvig D."/>
            <person name="Lalanne C."/>
            <person name="Gautier V."/>
            <person name="Ament-Velasquez S.L."/>
            <person name="Kruys A."/>
            <person name="Hutchinson M.I."/>
            <person name="Powell A.J."/>
            <person name="Barry K."/>
            <person name="Miller A.N."/>
            <person name="Grigoriev I.V."/>
            <person name="Debuchy R."/>
            <person name="Gladieux P."/>
            <person name="Thoren M.H."/>
            <person name="Johannesson H."/>
        </authorList>
    </citation>
    <scope>NUCLEOTIDE SEQUENCE</scope>
    <source>
        <strain evidence="2">CBS 532.94</strain>
    </source>
</reference>
<name>A0AAN7CFN2_9PEZI</name>
<feature type="compositionally biased region" description="Pro residues" evidence="1">
    <location>
        <begin position="98"/>
        <end position="108"/>
    </location>
</feature>
<proteinExistence type="predicted"/>
<evidence type="ECO:0000256" key="1">
    <source>
        <dbReference type="SAM" id="MobiDB-lite"/>
    </source>
</evidence>
<evidence type="ECO:0000313" key="3">
    <source>
        <dbReference type="Proteomes" id="UP001303760"/>
    </source>
</evidence>
<protein>
    <submittedName>
        <fullName evidence="2">Uncharacterized protein</fullName>
    </submittedName>
</protein>